<feature type="transmembrane region" description="Helical" evidence="9">
    <location>
        <begin position="67"/>
        <end position="87"/>
    </location>
</feature>
<reference evidence="10 11" key="1">
    <citation type="submission" date="2018-03" db="EMBL/GenBank/DDBJ databases">
        <title>Novel Streptomyces sp. from soil.</title>
        <authorList>
            <person name="Tan G.Y.A."/>
            <person name="Lee Z.Y."/>
        </authorList>
    </citation>
    <scope>NUCLEOTIDE SEQUENCE [LARGE SCALE GENOMIC DNA]</scope>
    <source>
        <strain evidence="10 11">ST5x</strain>
    </source>
</reference>
<dbReference type="PANTHER" id="PTHR23517:SF15">
    <property type="entry name" value="PROTON-DEPENDENT OLIGOPEPTIDE FAMILY TRANSPORT PROTEIN"/>
    <property type="match status" value="1"/>
</dbReference>
<feature type="transmembrane region" description="Helical" evidence="9">
    <location>
        <begin position="186"/>
        <end position="207"/>
    </location>
</feature>
<dbReference type="InterPro" id="IPR018456">
    <property type="entry name" value="PTR2_symporter_CS"/>
</dbReference>
<evidence type="ECO:0000313" key="10">
    <source>
        <dbReference type="EMBL" id="PRH79307.1"/>
    </source>
</evidence>
<dbReference type="GO" id="GO:0005886">
    <property type="term" value="C:plasma membrane"/>
    <property type="evidence" value="ECO:0007669"/>
    <property type="project" value="UniProtKB-SubCell"/>
</dbReference>
<name>A0A2S9PY88_9ACTN</name>
<evidence type="ECO:0000256" key="2">
    <source>
        <dbReference type="ARBA" id="ARBA00005982"/>
    </source>
</evidence>
<feature type="transmembrane region" description="Helical" evidence="9">
    <location>
        <begin position="258"/>
        <end position="276"/>
    </location>
</feature>
<organism evidence="10 11">
    <name type="scientific">Streptomyces solincola</name>
    <dbReference type="NCBI Taxonomy" id="2100817"/>
    <lineage>
        <taxon>Bacteria</taxon>
        <taxon>Bacillati</taxon>
        <taxon>Actinomycetota</taxon>
        <taxon>Actinomycetes</taxon>
        <taxon>Kitasatosporales</taxon>
        <taxon>Streptomycetaceae</taxon>
        <taxon>Streptomyces</taxon>
    </lineage>
</organism>
<dbReference type="PANTHER" id="PTHR23517">
    <property type="entry name" value="RESISTANCE PROTEIN MDTM, PUTATIVE-RELATED-RELATED"/>
    <property type="match status" value="1"/>
</dbReference>
<feature type="transmembrane region" description="Helical" evidence="9">
    <location>
        <begin position="344"/>
        <end position="361"/>
    </location>
</feature>
<feature type="transmembrane region" description="Helical" evidence="9">
    <location>
        <begin position="440"/>
        <end position="462"/>
    </location>
</feature>
<evidence type="ECO:0000256" key="6">
    <source>
        <dbReference type="ARBA" id="ARBA00022989"/>
    </source>
</evidence>
<feature type="transmembrane region" description="Helical" evidence="9">
    <location>
        <begin position="234"/>
        <end position="252"/>
    </location>
</feature>
<dbReference type="InterPro" id="IPR000109">
    <property type="entry name" value="POT_fam"/>
</dbReference>
<dbReference type="Proteomes" id="UP000239322">
    <property type="component" value="Unassembled WGS sequence"/>
</dbReference>
<keyword evidence="11" id="KW-1185">Reference proteome</keyword>
<feature type="transmembrane region" description="Helical" evidence="9">
    <location>
        <begin position="468"/>
        <end position="487"/>
    </location>
</feature>
<dbReference type="GO" id="GO:0015333">
    <property type="term" value="F:peptide:proton symporter activity"/>
    <property type="evidence" value="ECO:0007669"/>
    <property type="project" value="UniProtKB-ARBA"/>
</dbReference>
<dbReference type="GO" id="GO:0071916">
    <property type="term" value="F:dipeptide transmembrane transporter activity"/>
    <property type="evidence" value="ECO:0007669"/>
    <property type="project" value="UniProtKB-ARBA"/>
</dbReference>
<dbReference type="OrthoDB" id="9772725at2"/>
<feature type="transmembrane region" description="Helical" evidence="9">
    <location>
        <begin position="406"/>
        <end position="428"/>
    </location>
</feature>
<comment type="subcellular location">
    <subcellularLocation>
        <location evidence="1">Cell membrane</location>
        <topology evidence="1">Multi-pass membrane protein</topology>
    </subcellularLocation>
    <subcellularLocation>
        <location evidence="8">Membrane</location>
        <topology evidence="8">Multi-pass membrane protein</topology>
    </subcellularLocation>
</comment>
<dbReference type="SUPFAM" id="SSF103473">
    <property type="entry name" value="MFS general substrate transporter"/>
    <property type="match status" value="1"/>
</dbReference>
<gene>
    <name evidence="10" type="ORF">C6N75_10290</name>
</gene>
<dbReference type="EMBL" id="PVLV01000124">
    <property type="protein sequence ID" value="PRH79307.1"/>
    <property type="molecule type" value="Genomic_DNA"/>
</dbReference>
<dbReference type="NCBIfam" id="TIGR00924">
    <property type="entry name" value="yjdL_sub1_fam"/>
    <property type="match status" value="1"/>
</dbReference>
<dbReference type="RefSeq" id="WP_105868575.1">
    <property type="nucleotide sequence ID" value="NZ_PVLV01000124.1"/>
</dbReference>
<evidence type="ECO:0000256" key="7">
    <source>
        <dbReference type="ARBA" id="ARBA00023136"/>
    </source>
</evidence>
<comment type="caution">
    <text evidence="10">The sequence shown here is derived from an EMBL/GenBank/DDBJ whole genome shotgun (WGS) entry which is preliminary data.</text>
</comment>
<protein>
    <submittedName>
        <fullName evidence="10">MFS transporter</fullName>
    </submittedName>
</protein>
<keyword evidence="7 9" id="KW-0472">Membrane</keyword>
<dbReference type="InterPro" id="IPR050171">
    <property type="entry name" value="MFS_Transporters"/>
</dbReference>
<dbReference type="InterPro" id="IPR036259">
    <property type="entry name" value="MFS_trans_sf"/>
</dbReference>
<feature type="transmembrane region" description="Helical" evidence="9">
    <location>
        <begin position="38"/>
        <end position="55"/>
    </location>
</feature>
<accession>A0A2S9PY88</accession>
<dbReference type="CDD" id="cd17346">
    <property type="entry name" value="MFS_DtpA_like"/>
    <property type="match status" value="1"/>
</dbReference>
<evidence type="ECO:0000256" key="3">
    <source>
        <dbReference type="ARBA" id="ARBA00022448"/>
    </source>
</evidence>
<dbReference type="Gene3D" id="1.20.1250.20">
    <property type="entry name" value="MFS general substrate transporter like domains"/>
    <property type="match status" value="1"/>
</dbReference>
<evidence type="ECO:0000256" key="9">
    <source>
        <dbReference type="SAM" id="Phobius"/>
    </source>
</evidence>
<comment type="similarity">
    <text evidence="2 8">Belongs to the major facilitator superfamily. Proton-dependent oligopeptide transporter (POT/PTR) (TC 2.A.17) family.</text>
</comment>
<evidence type="ECO:0000256" key="5">
    <source>
        <dbReference type="ARBA" id="ARBA00022692"/>
    </source>
</evidence>
<evidence type="ECO:0000313" key="11">
    <source>
        <dbReference type="Proteomes" id="UP000239322"/>
    </source>
</evidence>
<feature type="transmembrane region" description="Helical" evidence="9">
    <location>
        <begin position="292"/>
        <end position="309"/>
    </location>
</feature>
<evidence type="ECO:0000256" key="8">
    <source>
        <dbReference type="RuleBase" id="RU003755"/>
    </source>
</evidence>
<evidence type="ECO:0000256" key="1">
    <source>
        <dbReference type="ARBA" id="ARBA00004651"/>
    </source>
</evidence>
<sequence>MASSLTKDSTGTAGTERTFLGQPRGLANLFMTEMWERYSFYGMRALLVLYLAAGVKDGGLGFDTATAVAIYSVYNAMVYLLALPGGWFGDRVWGARKTVAVSGTIIMVGHFLLAVPATASFFIGLAFIAAGSGLLKANISTMVGHLYPDKNDPRRDGGFTVFYMGINLGAFLAPLTIGLVGQKVNWHLGFAMAGVGMALGLVFYFMGFRHLAPESNMVPAPLSPAERTAVIRKAAIWAVVAAVAYAVVGMTGSLSIDWVLWPLTILGLALPAWYLVRVKRDPELSQVERSRMSAYVWFFVAAAVFWGIYDQTGSTLSLFADKNTDLSIFGWEFPASYFQSLNPLYVMALAPVFAWLWVALSRRGKEPSTLAKFSNGLVLVGLSFFVMMLAQAAAAGGVKVTPLWLAAVYLLQTVGELTLSPVGLSLTTKLAPEKYASQMMGVWFLAVTAGDSVIALLQLMGAPTDTEWWFASQGALAVLAGVAIYMFRKKVQPHMGGVH</sequence>
<feature type="transmembrane region" description="Helical" evidence="9">
    <location>
        <begin position="160"/>
        <end position="180"/>
    </location>
</feature>
<dbReference type="GO" id="GO:0035443">
    <property type="term" value="P:tripeptide transmembrane transport"/>
    <property type="evidence" value="ECO:0007669"/>
    <property type="project" value="UniProtKB-ARBA"/>
</dbReference>
<dbReference type="FunFam" id="1.20.1250.20:FF:000017">
    <property type="entry name" value="Dipeptide and tripeptide permease A"/>
    <property type="match status" value="1"/>
</dbReference>
<keyword evidence="6 9" id="KW-1133">Transmembrane helix</keyword>
<dbReference type="GO" id="GO:0042937">
    <property type="term" value="F:tripeptide transmembrane transporter activity"/>
    <property type="evidence" value="ECO:0007669"/>
    <property type="project" value="UniProtKB-ARBA"/>
</dbReference>
<proteinExistence type="inferred from homology"/>
<dbReference type="InterPro" id="IPR005279">
    <property type="entry name" value="Dipep/tripep_permease"/>
</dbReference>
<feature type="transmembrane region" description="Helical" evidence="9">
    <location>
        <begin position="121"/>
        <end position="139"/>
    </location>
</feature>
<keyword evidence="3 8" id="KW-0813">Transport</keyword>
<dbReference type="AlphaFoldDB" id="A0A2S9PY88"/>
<feature type="transmembrane region" description="Helical" evidence="9">
    <location>
        <begin position="99"/>
        <end position="115"/>
    </location>
</feature>
<keyword evidence="4" id="KW-1003">Cell membrane</keyword>
<keyword evidence="5 8" id="KW-0812">Transmembrane</keyword>
<dbReference type="PROSITE" id="PS01023">
    <property type="entry name" value="PTR2_2"/>
    <property type="match status" value="1"/>
</dbReference>
<dbReference type="Pfam" id="PF00854">
    <property type="entry name" value="PTR2"/>
    <property type="match status" value="1"/>
</dbReference>
<feature type="transmembrane region" description="Helical" evidence="9">
    <location>
        <begin position="373"/>
        <end position="394"/>
    </location>
</feature>
<evidence type="ECO:0000256" key="4">
    <source>
        <dbReference type="ARBA" id="ARBA00022475"/>
    </source>
</evidence>